<dbReference type="InterPro" id="IPR014756">
    <property type="entry name" value="Ig_E-set"/>
</dbReference>
<name>A0A3N7EMC0_POPTR</name>
<dbReference type="AlphaFoldDB" id="A0A3N7EMC0"/>
<dbReference type="Pfam" id="PF02115">
    <property type="entry name" value="Rho_GDI"/>
    <property type="match status" value="1"/>
</dbReference>
<dbReference type="SUPFAM" id="SSF81296">
    <property type="entry name" value="E set domains"/>
    <property type="match status" value="1"/>
</dbReference>
<dbReference type="GO" id="GO:0005737">
    <property type="term" value="C:cytoplasm"/>
    <property type="evidence" value="ECO:0007669"/>
    <property type="project" value="UniProtKB-SubCell"/>
</dbReference>
<dbReference type="InterPro" id="IPR000406">
    <property type="entry name" value="Rho_GDI"/>
</dbReference>
<dbReference type="GO" id="GO:0005094">
    <property type="term" value="F:Rho GDP-dissociation inhibitor activity"/>
    <property type="evidence" value="ECO:0007669"/>
    <property type="project" value="InterPro"/>
</dbReference>
<evidence type="ECO:0000256" key="1">
    <source>
        <dbReference type="ARBA" id="ARBA00004496"/>
    </source>
</evidence>
<dbReference type="Proteomes" id="UP000006729">
    <property type="component" value="Chromosome 2"/>
</dbReference>
<keyword evidence="6" id="KW-1185">Reference proteome</keyword>
<dbReference type="InterPro" id="IPR024792">
    <property type="entry name" value="RhoGDI_dom_sf"/>
</dbReference>
<keyword evidence="3" id="KW-0963">Cytoplasm</keyword>
<proteinExistence type="inferred from homology"/>
<dbReference type="PANTHER" id="PTHR10980:SF50">
    <property type="entry name" value="RHO GDP-DISSOCIATION INHIBITOR 1"/>
    <property type="match status" value="1"/>
</dbReference>
<dbReference type="PANTHER" id="PTHR10980">
    <property type="entry name" value="RHO GDP-DISSOCIATION INHIBITOR"/>
    <property type="match status" value="1"/>
</dbReference>
<evidence type="ECO:0000313" key="6">
    <source>
        <dbReference type="Proteomes" id="UP000006729"/>
    </source>
</evidence>
<evidence type="ECO:0008006" key="7">
    <source>
        <dbReference type="Google" id="ProtNLM"/>
    </source>
</evidence>
<feature type="compositionally biased region" description="Basic and acidic residues" evidence="4">
    <location>
        <begin position="40"/>
        <end position="49"/>
    </location>
</feature>
<feature type="region of interest" description="Disordered" evidence="4">
    <location>
        <begin position="1"/>
        <end position="91"/>
    </location>
</feature>
<comment type="subcellular location">
    <subcellularLocation>
        <location evidence="1">Cytoplasm</location>
    </subcellularLocation>
</comment>
<evidence type="ECO:0000313" key="5">
    <source>
        <dbReference type="EMBL" id="RQO87299.1"/>
    </source>
</evidence>
<organism evidence="5 6">
    <name type="scientific">Populus trichocarpa</name>
    <name type="common">Western balsam poplar</name>
    <name type="synonym">Populus balsamifera subsp. trichocarpa</name>
    <dbReference type="NCBI Taxonomy" id="3694"/>
    <lineage>
        <taxon>Eukaryota</taxon>
        <taxon>Viridiplantae</taxon>
        <taxon>Streptophyta</taxon>
        <taxon>Embryophyta</taxon>
        <taxon>Tracheophyta</taxon>
        <taxon>Spermatophyta</taxon>
        <taxon>Magnoliopsida</taxon>
        <taxon>eudicotyledons</taxon>
        <taxon>Gunneridae</taxon>
        <taxon>Pentapetalae</taxon>
        <taxon>rosids</taxon>
        <taxon>fabids</taxon>
        <taxon>Malpighiales</taxon>
        <taxon>Salicaceae</taxon>
        <taxon>Saliceae</taxon>
        <taxon>Populus</taxon>
    </lineage>
</organism>
<dbReference type="GO" id="GO:0007266">
    <property type="term" value="P:Rho protein signal transduction"/>
    <property type="evidence" value="ECO:0007669"/>
    <property type="project" value="InterPro"/>
</dbReference>
<accession>A0A3N7EMC0</accession>
<gene>
    <name evidence="5" type="ORF">POPTR_002G217966</name>
</gene>
<dbReference type="STRING" id="3694.A0A3N7EMC0"/>
<sequence>MSLAIGSASSSRNMEFDDNNKMIGGDNSGVMKTNDEDHDGGERTERQMSESETSLYATDHEEEDDEGGSNKIQLGPQYTLKEQLEKDKDDESLRKWKEQLLGSVDLNTIGGTR</sequence>
<protein>
    <recommendedName>
        <fullName evidence="7">Rho GDP-dissociation inhibitor 1</fullName>
    </recommendedName>
</protein>
<dbReference type="Gene3D" id="2.70.50.30">
    <property type="entry name" value="Coagulation Factor XIII, subunit A, domain 1"/>
    <property type="match status" value="1"/>
</dbReference>
<evidence type="ECO:0000256" key="2">
    <source>
        <dbReference type="ARBA" id="ARBA00009758"/>
    </source>
</evidence>
<dbReference type="InParanoid" id="A0A3N7EMC0"/>
<evidence type="ECO:0000256" key="3">
    <source>
        <dbReference type="ARBA" id="ARBA00022490"/>
    </source>
</evidence>
<reference evidence="5 6" key="1">
    <citation type="journal article" date="2006" name="Science">
        <title>The genome of black cottonwood, Populus trichocarpa (Torr. &amp; Gray).</title>
        <authorList>
            <person name="Tuskan G.A."/>
            <person name="Difazio S."/>
            <person name="Jansson S."/>
            <person name="Bohlmann J."/>
            <person name="Grigoriev I."/>
            <person name="Hellsten U."/>
            <person name="Putnam N."/>
            <person name="Ralph S."/>
            <person name="Rombauts S."/>
            <person name="Salamov A."/>
            <person name="Schein J."/>
            <person name="Sterck L."/>
            <person name="Aerts A."/>
            <person name="Bhalerao R.R."/>
            <person name="Bhalerao R.P."/>
            <person name="Blaudez D."/>
            <person name="Boerjan W."/>
            <person name="Brun A."/>
            <person name="Brunner A."/>
            <person name="Busov V."/>
            <person name="Campbell M."/>
            <person name="Carlson J."/>
            <person name="Chalot M."/>
            <person name="Chapman J."/>
            <person name="Chen G.L."/>
            <person name="Cooper D."/>
            <person name="Coutinho P.M."/>
            <person name="Couturier J."/>
            <person name="Covert S."/>
            <person name="Cronk Q."/>
            <person name="Cunningham R."/>
            <person name="Davis J."/>
            <person name="Degroeve S."/>
            <person name="Dejardin A."/>
            <person name="Depamphilis C."/>
            <person name="Detter J."/>
            <person name="Dirks B."/>
            <person name="Dubchak I."/>
            <person name="Duplessis S."/>
            <person name="Ehlting J."/>
            <person name="Ellis B."/>
            <person name="Gendler K."/>
            <person name="Goodstein D."/>
            <person name="Gribskov M."/>
            <person name="Grimwood J."/>
            <person name="Groover A."/>
            <person name="Gunter L."/>
            <person name="Hamberger B."/>
            <person name="Heinze B."/>
            <person name="Helariutta Y."/>
            <person name="Henrissat B."/>
            <person name="Holligan D."/>
            <person name="Holt R."/>
            <person name="Huang W."/>
            <person name="Islam-Faridi N."/>
            <person name="Jones S."/>
            <person name="Jones-Rhoades M."/>
            <person name="Jorgensen R."/>
            <person name="Joshi C."/>
            <person name="Kangasjarvi J."/>
            <person name="Karlsson J."/>
            <person name="Kelleher C."/>
            <person name="Kirkpatrick R."/>
            <person name="Kirst M."/>
            <person name="Kohler A."/>
            <person name="Kalluri U."/>
            <person name="Larimer F."/>
            <person name="Leebens-Mack J."/>
            <person name="Leple J.C."/>
            <person name="Locascio P."/>
            <person name="Lou Y."/>
            <person name="Lucas S."/>
            <person name="Martin F."/>
            <person name="Montanini B."/>
            <person name="Napoli C."/>
            <person name="Nelson D.R."/>
            <person name="Nelson C."/>
            <person name="Nieminen K."/>
            <person name="Nilsson O."/>
            <person name="Pereda V."/>
            <person name="Peter G."/>
            <person name="Philippe R."/>
            <person name="Pilate G."/>
            <person name="Poliakov A."/>
            <person name="Razumovskaya J."/>
            <person name="Richardson P."/>
            <person name="Rinaldi C."/>
            <person name="Ritland K."/>
            <person name="Rouze P."/>
            <person name="Ryaboy D."/>
            <person name="Schmutz J."/>
            <person name="Schrader J."/>
            <person name="Segerman B."/>
            <person name="Shin H."/>
            <person name="Siddiqui A."/>
            <person name="Sterky F."/>
            <person name="Terry A."/>
            <person name="Tsai C.J."/>
            <person name="Uberbacher E."/>
            <person name="Unneberg P."/>
            <person name="Vahala J."/>
            <person name="Wall K."/>
            <person name="Wessler S."/>
            <person name="Yang G."/>
            <person name="Yin T."/>
            <person name="Douglas C."/>
            <person name="Marra M."/>
            <person name="Sandberg G."/>
            <person name="Van de Peer Y."/>
            <person name="Rokhsar D."/>
        </authorList>
    </citation>
    <scope>NUCLEOTIDE SEQUENCE [LARGE SCALE GENOMIC DNA]</scope>
    <source>
        <strain evidence="6">cv. Nisqually</strain>
    </source>
</reference>
<evidence type="ECO:0000256" key="4">
    <source>
        <dbReference type="SAM" id="MobiDB-lite"/>
    </source>
</evidence>
<comment type="similarity">
    <text evidence="2">Belongs to the Rho GDI family.</text>
</comment>
<dbReference type="EMBL" id="CM009291">
    <property type="protein sequence ID" value="RQO87299.1"/>
    <property type="molecule type" value="Genomic_DNA"/>
</dbReference>
<feature type="compositionally biased region" description="Basic and acidic residues" evidence="4">
    <location>
        <begin position="82"/>
        <end position="91"/>
    </location>
</feature>